<comment type="cofactor">
    <cofactor evidence="1">
        <name>FAD</name>
        <dbReference type="ChEBI" id="CHEBI:57692"/>
    </cofactor>
</comment>
<evidence type="ECO:0000256" key="8">
    <source>
        <dbReference type="ARBA" id="ARBA00022630"/>
    </source>
</evidence>
<dbReference type="Gene3D" id="2.60.40.420">
    <property type="entry name" value="Cupredoxins - blue copper proteins"/>
    <property type="match status" value="2"/>
</dbReference>
<dbReference type="AlphaFoldDB" id="A0A2V1K4I5"/>
<feature type="binding site" description="type 1 copper site" evidence="17">
    <location>
        <position position="170"/>
    </location>
    <ligand>
        <name>Cu cation</name>
        <dbReference type="ChEBI" id="CHEBI:23378"/>
        <label>1</label>
    </ligand>
</feature>
<evidence type="ECO:0000259" key="20">
    <source>
        <dbReference type="Pfam" id="PF07732"/>
    </source>
</evidence>
<keyword evidence="13 18" id="KW-0560">Oxidoreductase</keyword>
<evidence type="ECO:0000313" key="22">
    <source>
        <dbReference type="Proteomes" id="UP000245212"/>
    </source>
</evidence>
<evidence type="ECO:0000313" key="21">
    <source>
        <dbReference type="EMBL" id="PWF24263.1"/>
    </source>
</evidence>
<evidence type="ECO:0000256" key="10">
    <source>
        <dbReference type="ARBA" id="ARBA00022737"/>
    </source>
</evidence>
<dbReference type="InterPro" id="IPR001117">
    <property type="entry name" value="Cu-oxidase_2nd"/>
</dbReference>
<evidence type="ECO:0000256" key="11">
    <source>
        <dbReference type="ARBA" id="ARBA00022764"/>
    </source>
</evidence>
<dbReference type="InterPro" id="IPR011707">
    <property type="entry name" value="Cu-oxidase-like_N"/>
</dbReference>
<dbReference type="GO" id="GO:0042597">
    <property type="term" value="C:periplasmic space"/>
    <property type="evidence" value="ECO:0007669"/>
    <property type="project" value="UniProtKB-SubCell"/>
</dbReference>
<dbReference type="SUPFAM" id="SSF49503">
    <property type="entry name" value="Cupredoxins"/>
    <property type="match status" value="2"/>
</dbReference>
<dbReference type="InterPro" id="IPR001287">
    <property type="entry name" value="NO2-reductase_Cu"/>
</dbReference>
<feature type="binding site" description="type 1 copper site" evidence="17">
    <location>
        <position position="120"/>
    </location>
    <ligand>
        <name>Cu cation</name>
        <dbReference type="ChEBI" id="CHEBI:23378"/>
        <label>1</label>
    </ligand>
</feature>
<evidence type="ECO:0000256" key="15">
    <source>
        <dbReference type="ARBA" id="ARBA00023063"/>
    </source>
</evidence>
<evidence type="ECO:0000256" key="6">
    <source>
        <dbReference type="ARBA" id="ARBA00011882"/>
    </source>
</evidence>
<dbReference type="InterPro" id="IPR008972">
    <property type="entry name" value="Cupredoxin"/>
</dbReference>
<feature type="binding site" description="type 1 copper site" evidence="17">
    <location>
        <position position="155"/>
    </location>
    <ligand>
        <name>Cu cation</name>
        <dbReference type="ChEBI" id="CHEBI:23378"/>
        <label>1</label>
    </ligand>
</feature>
<evidence type="ECO:0000256" key="14">
    <source>
        <dbReference type="ARBA" id="ARBA00023008"/>
    </source>
</evidence>
<dbReference type="Pfam" id="PF00394">
    <property type="entry name" value="Cu-oxidase"/>
    <property type="match status" value="1"/>
</dbReference>
<comment type="cofactor">
    <cofactor evidence="18">
        <name>Cu(2+)</name>
        <dbReference type="ChEBI" id="CHEBI:29036"/>
    </cofactor>
    <text evidence="18">Binds 1 Cu(+) ion.</text>
</comment>
<dbReference type="EMBL" id="QETA01000002">
    <property type="protein sequence ID" value="PWF24263.1"/>
    <property type="molecule type" value="Genomic_DNA"/>
</dbReference>
<keyword evidence="15" id="KW-0534">Nitrate assimilation</keyword>
<evidence type="ECO:0000256" key="13">
    <source>
        <dbReference type="ARBA" id="ARBA00023002"/>
    </source>
</evidence>
<dbReference type="NCBIfam" id="TIGR02376">
    <property type="entry name" value="Cu_nitrite_red"/>
    <property type="match status" value="1"/>
</dbReference>
<dbReference type="UniPathway" id="UPA00652">
    <property type="reaction ID" value="UER00707"/>
</dbReference>
<evidence type="ECO:0000256" key="1">
    <source>
        <dbReference type="ARBA" id="ARBA00001974"/>
    </source>
</evidence>
<proteinExistence type="inferred from homology"/>
<comment type="caution">
    <text evidence="21">The sequence shown here is derived from an EMBL/GenBank/DDBJ whole genome shotgun (WGS) entry which is preliminary data.</text>
</comment>
<keyword evidence="14 17" id="KW-0186">Copper</keyword>
<sequence length="365" mass="39389">MSAGALAAVTTAPARAAAAPTPARTAEEIAKLPHVKAHLVAPPFVHEHEQVATGGPKVVQFRMEIEEKKVVVDNEGTTLQAMTFNGSLPGPTMVVHEGDYVELTLVNPASNAMMHNVDFHSATGALGGAKLTNVNPGEEAVLRFKADRPGTFVYHCAPEGMVPWHVTTGMHGTIMVLPREGLKDADGNPLHYDKVYTIGELDFYIPKDENGKFKDYASAAESFPETMEVMKSLTPSHVVFNGKVGALTGEGAMKAKVGETVLFIHSQANRDTRPHLIGGHGDWVWETGKFNNPPEKDLETWFIRGGSAGAALYTFKQPGVYAYVNHNLIEAFYLGAAGHVVVEGDWNNDLMTQVKAPGPITSKPW</sequence>
<keyword evidence="9 17" id="KW-0479">Metal-binding</keyword>
<dbReference type="CDD" id="cd11020">
    <property type="entry name" value="CuRO_1_CuNIR"/>
    <property type="match status" value="1"/>
</dbReference>
<comment type="cofactor">
    <cofactor evidence="18">
        <name>Cu(+)</name>
        <dbReference type="ChEBI" id="CHEBI:49552"/>
    </cofactor>
    <text evidence="18">Binds 1 Cu(+) ion.</text>
</comment>
<reference evidence="22" key="1">
    <citation type="submission" date="2018-05" db="EMBL/GenBank/DDBJ databases">
        <authorList>
            <person name="Li Y."/>
        </authorList>
    </citation>
    <scope>NUCLEOTIDE SEQUENCE [LARGE SCALE GENOMIC DNA]</scope>
    <source>
        <strain evidence="22">3d-2-2</strain>
    </source>
</reference>
<comment type="catalytic activity">
    <reaction evidence="16 18">
        <text>nitric oxide + Fe(III)-[cytochrome c] + H2O = Fe(II)-[cytochrome c] + nitrite + 2 H(+)</text>
        <dbReference type="Rhea" id="RHEA:15233"/>
        <dbReference type="Rhea" id="RHEA-COMP:10350"/>
        <dbReference type="Rhea" id="RHEA-COMP:14399"/>
        <dbReference type="ChEBI" id="CHEBI:15377"/>
        <dbReference type="ChEBI" id="CHEBI:15378"/>
        <dbReference type="ChEBI" id="CHEBI:16301"/>
        <dbReference type="ChEBI" id="CHEBI:16480"/>
        <dbReference type="ChEBI" id="CHEBI:29033"/>
        <dbReference type="ChEBI" id="CHEBI:29034"/>
        <dbReference type="EC" id="1.7.2.1"/>
    </reaction>
</comment>
<dbReference type="EC" id="1.7.2.1" evidence="6 18"/>
<evidence type="ECO:0000256" key="18">
    <source>
        <dbReference type="RuleBase" id="RU365025"/>
    </source>
</evidence>
<comment type="subcellular location">
    <subcellularLocation>
        <location evidence="2">Periplasm</location>
    </subcellularLocation>
</comment>
<evidence type="ECO:0000256" key="16">
    <source>
        <dbReference type="ARBA" id="ARBA00049340"/>
    </source>
</evidence>
<feature type="binding site" description="type 1 copper site" evidence="17">
    <location>
        <position position="326"/>
    </location>
    <ligand>
        <name>Cu cation</name>
        <dbReference type="ChEBI" id="CHEBI:23378"/>
        <label>1</label>
    </ligand>
</feature>
<dbReference type="GO" id="GO:0042128">
    <property type="term" value="P:nitrate assimilation"/>
    <property type="evidence" value="ECO:0007669"/>
    <property type="project" value="UniProtKB-KW"/>
</dbReference>
<feature type="domain" description="Plastocyanin-like" evidence="19">
    <location>
        <begin position="195"/>
        <end position="344"/>
    </location>
</feature>
<comment type="subunit">
    <text evidence="5 18">Homotrimer.</text>
</comment>
<dbReference type="GO" id="GO:0005507">
    <property type="term" value="F:copper ion binding"/>
    <property type="evidence" value="ECO:0007669"/>
    <property type="project" value="InterPro"/>
</dbReference>
<name>A0A2V1K4I5_9BURK</name>
<evidence type="ECO:0000256" key="5">
    <source>
        <dbReference type="ARBA" id="ARBA00011233"/>
    </source>
</evidence>
<feature type="binding site" description="type 1 copper site" evidence="17">
    <location>
        <position position="156"/>
    </location>
    <ligand>
        <name>Cu cation</name>
        <dbReference type="ChEBI" id="CHEBI:23378"/>
        <label>1</label>
    </ligand>
</feature>
<evidence type="ECO:0000256" key="3">
    <source>
        <dbReference type="ARBA" id="ARBA00005127"/>
    </source>
</evidence>
<dbReference type="GO" id="GO:0050421">
    <property type="term" value="F:nitrite reductase (NO-forming) activity"/>
    <property type="evidence" value="ECO:0007669"/>
    <property type="project" value="UniProtKB-EC"/>
</dbReference>
<evidence type="ECO:0000256" key="4">
    <source>
        <dbReference type="ARBA" id="ARBA00010609"/>
    </source>
</evidence>
<evidence type="ECO:0000256" key="7">
    <source>
        <dbReference type="ARBA" id="ARBA00017290"/>
    </source>
</evidence>
<dbReference type="InterPro" id="IPR045087">
    <property type="entry name" value="Cu-oxidase_fam"/>
</dbReference>
<organism evidence="21 22">
    <name type="scientific">Corticimicrobacter populi</name>
    <dbReference type="NCBI Taxonomy" id="2175229"/>
    <lineage>
        <taxon>Bacteria</taxon>
        <taxon>Pseudomonadati</taxon>
        <taxon>Pseudomonadota</taxon>
        <taxon>Betaproteobacteria</taxon>
        <taxon>Burkholderiales</taxon>
        <taxon>Alcaligenaceae</taxon>
        <taxon>Corticimicrobacter</taxon>
    </lineage>
</organism>
<feature type="domain" description="Plastocyanin-like" evidence="20">
    <location>
        <begin position="73"/>
        <end position="180"/>
    </location>
</feature>
<dbReference type="Pfam" id="PF07732">
    <property type="entry name" value="Cu-oxidase_3"/>
    <property type="match status" value="1"/>
</dbReference>
<dbReference type="Proteomes" id="UP000245212">
    <property type="component" value="Unassembled WGS sequence"/>
</dbReference>
<comment type="similarity">
    <text evidence="4 18">Belongs to the multicopper oxidase family.</text>
</comment>
<keyword evidence="22" id="KW-1185">Reference proteome</keyword>
<dbReference type="GO" id="GO:0019333">
    <property type="term" value="P:denitrification pathway"/>
    <property type="evidence" value="ECO:0007669"/>
    <property type="project" value="UniProtKB-UniPathway"/>
</dbReference>
<evidence type="ECO:0000259" key="19">
    <source>
        <dbReference type="Pfam" id="PF00394"/>
    </source>
</evidence>
<evidence type="ECO:0000256" key="2">
    <source>
        <dbReference type="ARBA" id="ARBA00004418"/>
    </source>
</evidence>
<keyword evidence="10" id="KW-0677">Repeat</keyword>
<protein>
    <recommendedName>
        <fullName evidence="7 18">Copper-containing nitrite reductase</fullName>
        <ecNumber evidence="6 18">1.7.2.1</ecNumber>
    </recommendedName>
</protein>
<evidence type="ECO:0000256" key="12">
    <source>
        <dbReference type="ARBA" id="ARBA00022827"/>
    </source>
</evidence>
<evidence type="ECO:0000256" key="17">
    <source>
        <dbReference type="PIRSR" id="PIRSR601287-1"/>
    </source>
</evidence>
<keyword evidence="11" id="KW-0574">Periplasm</keyword>
<evidence type="ECO:0000256" key="9">
    <source>
        <dbReference type="ARBA" id="ARBA00022723"/>
    </source>
</evidence>
<dbReference type="PANTHER" id="PTHR11709:SF394">
    <property type="entry name" value="FI03373P-RELATED"/>
    <property type="match status" value="1"/>
</dbReference>
<feature type="binding site" description="type 1 copper site" evidence="17">
    <location>
        <position position="165"/>
    </location>
    <ligand>
        <name>Cu cation</name>
        <dbReference type="ChEBI" id="CHEBI:23378"/>
        <label>1</label>
    </ligand>
</feature>
<dbReference type="PRINTS" id="PR00695">
    <property type="entry name" value="CUNO2RDTASE"/>
</dbReference>
<accession>A0A2V1K4I5</accession>
<keyword evidence="8" id="KW-0285">Flavoprotein</keyword>
<keyword evidence="12" id="KW-0274">FAD</keyword>
<gene>
    <name evidence="21" type="primary">nirK</name>
    <name evidence="21" type="ORF">DD235_07790</name>
</gene>
<comment type="pathway">
    <text evidence="3">Nitrogen metabolism; nitrate reduction (denitrification); dinitrogen from nitrate: step 2/4.</text>
</comment>
<feature type="binding site" description="type 1 copper site" evidence="17">
    <location>
        <position position="115"/>
    </location>
    <ligand>
        <name>Cu cation</name>
        <dbReference type="ChEBI" id="CHEBI:23378"/>
        <label>1</label>
    </ligand>
</feature>
<dbReference type="PANTHER" id="PTHR11709">
    <property type="entry name" value="MULTI-COPPER OXIDASE"/>
    <property type="match status" value="1"/>
</dbReference>